<dbReference type="EMBL" id="OZ034813">
    <property type="protein sequence ID" value="CAL1353666.1"/>
    <property type="molecule type" value="Genomic_DNA"/>
</dbReference>
<evidence type="ECO:0000313" key="2">
    <source>
        <dbReference type="EMBL" id="CAL1353666.1"/>
    </source>
</evidence>
<dbReference type="Proteomes" id="UP001497516">
    <property type="component" value="Chromosome 1"/>
</dbReference>
<dbReference type="AlphaFoldDB" id="A0AAV2CBW5"/>
<sequence length="91" mass="9769">MASTSRRPPLPPPLPLLPPPQQLPPRLRLQPPRPACNSLHSPHCAAPPAACRLQPPPRERRLPPPLSAGFARSLLPLPSAASPPSRLLLES</sequence>
<reference evidence="2 3" key="1">
    <citation type="submission" date="2024-04" db="EMBL/GenBank/DDBJ databases">
        <authorList>
            <person name="Fracassetti M."/>
        </authorList>
    </citation>
    <scope>NUCLEOTIDE SEQUENCE [LARGE SCALE GENOMIC DNA]</scope>
</reference>
<accession>A0AAV2CBW5</accession>
<name>A0AAV2CBW5_9ROSI</name>
<organism evidence="2 3">
    <name type="scientific">Linum trigynum</name>
    <dbReference type="NCBI Taxonomy" id="586398"/>
    <lineage>
        <taxon>Eukaryota</taxon>
        <taxon>Viridiplantae</taxon>
        <taxon>Streptophyta</taxon>
        <taxon>Embryophyta</taxon>
        <taxon>Tracheophyta</taxon>
        <taxon>Spermatophyta</taxon>
        <taxon>Magnoliopsida</taxon>
        <taxon>eudicotyledons</taxon>
        <taxon>Gunneridae</taxon>
        <taxon>Pentapetalae</taxon>
        <taxon>rosids</taxon>
        <taxon>fabids</taxon>
        <taxon>Malpighiales</taxon>
        <taxon>Linaceae</taxon>
        <taxon>Linum</taxon>
    </lineage>
</organism>
<feature type="compositionally biased region" description="Low complexity" evidence="1">
    <location>
        <begin position="71"/>
        <end position="91"/>
    </location>
</feature>
<gene>
    <name evidence="2" type="ORF">LTRI10_LOCUS1549</name>
</gene>
<feature type="compositionally biased region" description="Low complexity" evidence="1">
    <location>
        <begin position="44"/>
        <end position="53"/>
    </location>
</feature>
<proteinExistence type="predicted"/>
<evidence type="ECO:0000256" key="1">
    <source>
        <dbReference type="SAM" id="MobiDB-lite"/>
    </source>
</evidence>
<keyword evidence="3" id="KW-1185">Reference proteome</keyword>
<feature type="compositionally biased region" description="Pro residues" evidence="1">
    <location>
        <begin position="8"/>
        <end position="23"/>
    </location>
</feature>
<protein>
    <submittedName>
        <fullName evidence="2">Uncharacterized protein</fullName>
    </submittedName>
</protein>
<feature type="region of interest" description="Disordered" evidence="1">
    <location>
        <begin position="1"/>
        <end position="91"/>
    </location>
</feature>
<evidence type="ECO:0000313" key="3">
    <source>
        <dbReference type="Proteomes" id="UP001497516"/>
    </source>
</evidence>